<organism evidence="2 3">
    <name type="scientific">Ascaris lumbricoides</name>
    <name type="common">Giant roundworm</name>
    <dbReference type="NCBI Taxonomy" id="6252"/>
    <lineage>
        <taxon>Eukaryota</taxon>
        <taxon>Metazoa</taxon>
        <taxon>Ecdysozoa</taxon>
        <taxon>Nematoda</taxon>
        <taxon>Chromadorea</taxon>
        <taxon>Rhabditida</taxon>
        <taxon>Spirurina</taxon>
        <taxon>Ascaridomorpha</taxon>
        <taxon>Ascaridoidea</taxon>
        <taxon>Ascarididae</taxon>
        <taxon>Ascaris</taxon>
    </lineage>
</organism>
<evidence type="ECO:0000313" key="3">
    <source>
        <dbReference type="WBParaSite" id="ALUE_0001262601-mRNA-1"/>
    </source>
</evidence>
<evidence type="ECO:0000259" key="1">
    <source>
        <dbReference type="PROSITE" id="PS51029"/>
    </source>
</evidence>
<feature type="domain" description="MADF" evidence="1">
    <location>
        <begin position="16"/>
        <end position="105"/>
    </location>
</feature>
<reference evidence="3" key="1">
    <citation type="submission" date="2023-03" db="UniProtKB">
        <authorList>
            <consortium name="WormBaseParasite"/>
        </authorList>
    </citation>
    <scope>IDENTIFICATION</scope>
</reference>
<dbReference type="Proteomes" id="UP000036681">
    <property type="component" value="Unplaced"/>
</dbReference>
<name>A0A9J2PSW2_ASCLU</name>
<dbReference type="AlphaFoldDB" id="A0A9J2PSW2"/>
<dbReference type="SMART" id="SM00595">
    <property type="entry name" value="MADF"/>
    <property type="match status" value="1"/>
</dbReference>
<protein>
    <submittedName>
        <fullName evidence="3">MADF domain-containing protein</fullName>
    </submittedName>
</protein>
<dbReference type="InterPro" id="IPR006578">
    <property type="entry name" value="MADF-dom"/>
</dbReference>
<proteinExistence type="predicted"/>
<dbReference type="PROSITE" id="PS51029">
    <property type="entry name" value="MADF"/>
    <property type="match status" value="1"/>
</dbReference>
<dbReference type="WBParaSite" id="ALUE_0001262601-mRNA-1">
    <property type="protein sequence ID" value="ALUE_0001262601-mRNA-1"/>
    <property type="gene ID" value="ALUE_0001262601"/>
</dbReference>
<evidence type="ECO:0000313" key="2">
    <source>
        <dbReference type="Proteomes" id="UP000036681"/>
    </source>
</evidence>
<dbReference type="Pfam" id="PF10545">
    <property type="entry name" value="MADF_DNA_bdg"/>
    <property type="match status" value="1"/>
</dbReference>
<sequence>MDIIEKNCGETEAIHKFIAAVKSHPSIWYRCEGKSIEDDVSNDCNDFQEVINELGWENKVSVENARNAWRSLWTQYNSEKANLEQCVSSTWQFFDDMKFVDRSQMISCAIRNCPSTGGSKIDGRPIAFFEAPSELDPTTRDEWIRAVPALSNPSSNKNVKVRTIY</sequence>
<accession>A0A9J2PSW2</accession>
<keyword evidence="2" id="KW-1185">Reference proteome</keyword>